<dbReference type="PATRIC" id="fig|1423750.3.peg.294"/>
<comment type="caution">
    <text evidence="3">The sequence shown here is derived from an EMBL/GenBank/DDBJ whole genome shotgun (WGS) entry which is preliminary data.</text>
</comment>
<dbReference type="Pfam" id="PF01381">
    <property type="entry name" value="HTH_3"/>
    <property type="match status" value="1"/>
</dbReference>
<dbReference type="EMBL" id="AZGB01000009">
    <property type="protein sequence ID" value="KRM06978.1"/>
    <property type="molecule type" value="Genomic_DNA"/>
</dbReference>
<keyword evidence="1" id="KW-0238">DNA-binding</keyword>
<evidence type="ECO:0000313" key="3">
    <source>
        <dbReference type="EMBL" id="KRM06978.1"/>
    </source>
</evidence>
<evidence type="ECO:0000313" key="4">
    <source>
        <dbReference type="Proteomes" id="UP000051451"/>
    </source>
</evidence>
<dbReference type="InterPro" id="IPR010982">
    <property type="entry name" value="Lambda_DNA-bd_dom_sf"/>
</dbReference>
<evidence type="ECO:0000259" key="2">
    <source>
        <dbReference type="PROSITE" id="PS50943"/>
    </source>
</evidence>
<dbReference type="GO" id="GO:0003677">
    <property type="term" value="F:DNA binding"/>
    <property type="evidence" value="ECO:0007669"/>
    <property type="project" value="UniProtKB-KW"/>
</dbReference>
<name>A0A0R1VN16_9LACO</name>
<feature type="domain" description="HTH cro/C1-type" evidence="2">
    <location>
        <begin position="9"/>
        <end position="63"/>
    </location>
</feature>
<dbReference type="PROSITE" id="PS50943">
    <property type="entry name" value="HTH_CROC1"/>
    <property type="match status" value="1"/>
</dbReference>
<keyword evidence="4" id="KW-1185">Reference proteome</keyword>
<evidence type="ECO:0000256" key="1">
    <source>
        <dbReference type="ARBA" id="ARBA00023125"/>
    </source>
</evidence>
<dbReference type="SUPFAM" id="SSF47413">
    <property type="entry name" value="lambda repressor-like DNA-binding domains"/>
    <property type="match status" value="1"/>
</dbReference>
<proteinExistence type="predicted"/>
<dbReference type="GeneID" id="98318346"/>
<protein>
    <recommendedName>
        <fullName evidence="2">HTH cro/C1-type domain-containing protein</fullName>
    </recommendedName>
</protein>
<dbReference type="Proteomes" id="UP000051451">
    <property type="component" value="Unassembled WGS sequence"/>
</dbReference>
<dbReference type="Gene3D" id="1.10.260.40">
    <property type="entry name" value="lambda repressor-like DNA-binding domains"/>
    <property type="match status" value="1"/>
</dbReference>
<dbReference type="AlphaFoldDB" id="A0A0R1VN16"/>
<dbReference type="SMART" id="SM00530">
    <property type="entry name" value="HTH_XRE"/>
    <property type="match status" value="1"/>
</dbReference>
<dbReference type="PANTHER" id="PTHR46558:SF4">
    <property type="entry name" value="DNA-BIDING PHAGE PROTEIN"/>
    <property type="match status" value="1"/>
</dbReference>
<accession>A0A0R1VN16</accession>
<reference evidence="3 4" key="1">
    <citation type="journal article" date="2015" name="Genome Announc.">
        <title>Expanding the biotechnology potential of lactobacilli through comparative genomics of 213 strains and associated genera.</title>
        <authorList>
            <person name="Sun Z."/>
            <person name="Harris H.M."/>
            <person name="McCann A."/>
            <person name="Guo C."/>
            <person name="Argimon S."/>
            <person name="Zhang W."/>
            <person name="Yang X."/>
            <person name="Jeffery I.B."/>
            <person name="Cooney J.C."/>
            <person name="Kagawa T.F."/>
            <person name="Liu W."/>
            <person name="Song Y."/>
            <person name="Salvetti E."/>
            <person name="Wrobel A."/>
            <person name="Rasinkangas P."/>
            <person name="Parkhill J."/>
            <person name="Rea M.C."/>
            <person name="O'Sullivan O."/>
            <person name="Ritari J."/>
            <person name="Douillard F.P."/>
            <person name="Paul Ross R."/>
            <person name="Yang R."/>
            <person name="Briner A.E."/>
            <person name="Felis G.E."/>
            <person name="de Vos W.M."/>
            <person name="Barrangou R."/>
            <person name="Klaenhammer T.R."/>
            <person name="Caufield P.W."/>
            <person name="Cui Y."/>
            <person name="Zhang H."/>
            <person name="O'Toole P.W."/>
        </authorList>
    </citation>
    <scope>NUCLEOTIDE SEQUENCE [LARGE SCALE GENOMIC DNA]</scope>
    <source>
        <strain evidence="3 4">DSM 18630</strain>
    </source>
</reference>
<dbReference type="OrthoDB" id="1859224at2"/>
<dbReference type="STRING" id="1423750.FC89_GL000287"/>
<dbReference type="CDD" id="cd00093">
    <property type="entry name" value="HTH_XRE"/>
    <property type="match status" value="1"/>
</dbReference>
<organism evidence="3 4">
    <name type="scientific">Liquorilactobacillus ghanensis DSM 18630</name>
    <dbReference type="NCBI Taxonomy" id="1423750"/>
    <lineage>
        <taxon>Bacteria</taxon>
        <taxon>Bacillati</taxon>
        <taxon>Bacillota</taxon>
        <taxon>Bacilli</taxon>
        <taxon>Lactobacillales</taxon>
        <taxon>Lactobacillaceae</taxon>
        <taxon>Liquorilactobacillus</taxon>
    </lineage>
</organism>
<gene>
    <name evidence="3" type="ORF">FC89_GL000287</name>
</gene>
<dbReference type="PANTHER" id="PTHR46558">
    <property type="entry name" value="TRACRIPTIONAL REGULATORY PROTEIN-RELATED-RELATED"/>
    <property type="match status" value="1"/>
</dbReference>
<sequence length="101" mass="11418">MENGIGTNVKKIRKAIGMTQDELALKIGITSTALGNYERGERRLPSSLIIPISRILEVDERDILGSQYRRNNKKAKQELTSVLKQLNILEKQVRSIIDTLN</sequence>
<dbReference type="InterPro" id="IPR001387">
    <property type="entry name" value="Cro/C1-type_HTH"/>
</dbReference>
<dbReference type="RefSeq" id="WP_057871085.1">
    <property type="nucleotide sequence ID" value="NZ_AZGB01000009.1"/>
</dbReference>